<dbReference type="InterPro" id="IPR002893">
    <property type="entry name" value="Znf_MYND"/>
</dbReference>
<evidence type="ECO:0000256" key="2">
    <source>
        <dbReference type="ARBA" id="ARBA00022771"/>
    </source>
</evidence>
<keyword evidence="1" id="KW-0479">Metal-binding</keyword>
<feature type="domain" description="MYND-type" evidence="5">
    <location>
        <begin position="176"/>
        <end position="237"/>
    </location>
</feature>
<dbReference type="PROSITE" id="PS50865">
    <property type="entry name" value="ZF_MYND_2"/>
    <property type="match status" value="1"/>
</dbReference>
<evidence type="ECO:0000256" key="1">
    <source>
        <dbReference type="ARBA" id="ARBA00022723"/>
    </source>
</evidence>
<dbReference type="Proteomes" id="UP001444661">
    <property type="component" value="Unassembled WGS sequence"/>
</dbReference>
<evidence type="ECO:0000256" key="4">
    <source>
        <dbReference type="PROSITE-ProRule" id="PRU00134"/>
    </source>
</evidence>
<name>A0ABR1T8Y9_9PEZI</name>
<evidence type="ECO:0000256" key="3">
    <source>
        <dbReference type="ARBA" id="ARBA00022833"/>
    </source>
</evidence>
<accession>A0ABR1T8Y9</accession>
<evidence type="ECO:0000259" key="5">
    <source>
        <dbReference type="PROSITE" id="PS50865"/>
    </source>
</evidence>
<protein>
    <recommendedName>
        <fullName evidence="5">MYND-type domain-containing protein</fullName>
    </recommendedName>
</protein>
<sequence length="255" mass="29288">MSSWGRGLLQSDDDYKIAEELGAMFGCDILTFSESQRAVIVNKMETDGLLSRKLEKILSPQYVPPLSYLSRSRMAVLLVILAMRLGARVDAEYMNLMHTRAPRLRNMFEQLQFMTALDEYKNNGTPWIMGSKNRKETEKAKKVGRTAYDAGDEFFYSGLGHSADEKPSSHTYSKNCWSCRTDEGELQRCARCNMARYVFRKHPQAMQVKFFAVSNTTGSYCSKACQKYDWHTHRTFCEPLEPRSVVSSRSPDQHR</sequence>
<keyword evidence="7" id="KW-1185">Reference proteome</keyword>
<gene>
    <name evidence="6" type="ORF">PG993_006812</name>
</gene>
<keyword evidence="3" id="KW-0862">Zinc</keyword>
<proteinExistence type="predicted"/>
<evidence type="ECO:0000313" key="6">
    <source>
        <dbReference type="EMBL" id="KAK8042289.1"/>
    </source>
</evidence>
<dbReference type="SUPFAM" id="SSF144232">
    <property type="entry name" value="HIT/MYND zinc finger-like"/>
    <property type="match status" value="1"/>
</dbReference>
<dbReference type="Pfam" id="PF01753">
    <property type="entry name" value="zf-MYND"/>
    <property type="match status" value="1"/>
</dbReference>
<dbReference type="EMBL" id="JAQQWK010000005">
    <property type="protein sequence ID" value="KAK8042289.1"/>
    <property type="molecule type" value="Genomic_DNA"/>
</dbReference>
<comment type="caution">
    <text evidence="6">The sequence shown here is derived from an EMBL/GenBank/DDBJ whole genome shotgun (WGS) entry which is preliminary data.</text>
</comment>
<evidence type="ECO:0000313" key="7">
    <source>
        <dbReference type="Proteomes" id="UP001444661"/>
    </source>
</evidence>
<keyword evidence="2 4" id="KW-0863">Zinc-finger</keyword>
<dbReference type="Gene3D" id="6.10.140.2220">
    <property type="match status" value="1"/>
</dbReference>
<organism evidence="6 7">
    <name type="scientific">Apiospora rasikravindrae</name>
    <dbReference type="NCBI Taxonomy" id="990691"/>
    <lineage>
        <taxon>Eukaryota</taxon>
        <taxon>Fungi</taxon>
        <taxon>Dikarya</taxon>
        <taxon>Ascomycota</taxon>
        <taxon>Pezizomycotina</taxon>
        <taxon>Sordariomycetes</taxon>
        <taxon>Xylariomycetidae</taxon>
        <taxon>Amphisphaeriales</taxon>
        <taxon>Apiosporaceae</taxon>
        <taxon>Apiospora</taxon>
    </lineage>
</organism>
<reference evidence="6 7" key="1">
    <citation type="submission" date="2023-01" db="EMBL/GenBank/DDBJ databases">
        <title>Analysis of 21 Apiospora genomes using comparative genomics revels a genus with tremendous synthesis potential of carbohydrate active enzymes and secondary metabolites.</title>
        <authorList>
            <person name="Sorensen T."/>
        </authorList>
    </citation>
    <scope>NUCLEOTIDE SEQUENCE [LARGE SCALE GENOMIC DNA]</scope>
    <source>
        <strain evidence="6 7">CBS 33761</strain>
    </source>
</reference>